<dbReference type="PANTHER" id="PTHR44083">
    <property type="entry name" value="TOPLESS-RELATED PROTEIN 1-RELATED"/>
    <property type="match status" value="1"/>
</dbReference>
<dbReference type="PANTHER" id="PTHR44083:SF48">
    <property type="entry name" value="TOPLESS-RELATED PROTEIN 4"/>
    <property type="match status" value="1"/>
</dbReference>
<dbReference type="Pfam" id="PF00400">
    <property type="entry name" value="WD40"/>
    <property type="match status" value="1"/>
</dbReference>
<keyword evidence="1" id="KW-0853">WD repeat</keyword>
<evidence type="ECO:0000256" key="1">
    <source>
        <dbReference type="PROSITE-ProRule" id="PRU00221"/>
    </source>
</evidence>
<keyword evidence="3" id="KW-1185">Reference proteome</keyword>
<dbReference type="Proteomes" id="UP001459277">
    <property type="component" value="Unassembled WGS sequence"/>
</dbReference>
<dbReference type="SUPFAM" id="SSF50978">
    <property type="entry name" value="WD40 repeat-like"/>
    <property type="match status" value="1"/>
</dbReference>
<proteinExistence type="predicted"/>
<dbReference type="EMBL" id="JAZDWU010000002">
    <property type="protein sequence ID" value="KAL0010687.1"/>
    <property type="molecule type" value="Genomic_DNA"/>
</dbReference>
<sequence length="462" mass="51037">MYPKTRVRMLLVCAYIHMRRIQLFYITIRKASATVVQGAIICTFGSSSSTTGTSIGVADRSALMTVMAGQNGDSRHLPDMKPKHTDELEKSNTWMLTEFNKPSQLRSLRLPDCLMPVRISRLTYTNSGGAILALGFNAVHKLWKWQANEGKATSSVPPQFWQPSNGVLMTNDMNPEDAIPCFALSKNDSYLISASGGKSSLYNMMTFERMTTFMPPPPAATFVAFYPQDNNIVAIGIDDSSIDIYNVRFDEIKSKLKGHRKRVTGLAFSNVLNILVSSGADAQLCVWSMDEWEKQASKFLQIPPGRVPSPRAQTRVQFHQDQIHVLAIHETQIAIYKAPKLEYLKQWVPQESCGSVTDATYSCDSQSIYVSVEDGSVWVLTATTLQPRSRISLDAYFPSNLSSRIYPIVIAAHPSQPNQFALGLTNGGVYVIEPPESKGNWGVILPLENGAGPSFNLAAGLE</sequence>
<feature type="repeat" description="WD" evidence="1">
    <location>
        <begin position="256"/>
        <end position="297"/>
    </location>
</feature>
<dbReference type="InterPro" id="IPR001680">
    <property type="entry name" value="WD40_rpt"/>
</dbReference>
<dbReference type="SMART" id="SM00320">
    <property type="entry name" value="WD40"/>
    <property type="match status" value="4"/>
</dbReference>
<protein>
    <submittedName>
        <fullName evidence="2">Uncharacterized protein</fullName>
    </submittedName>
</protein>
<evidence type="ECO:0000313" key="2">
    <source>
        <dbReference type="EMBL" id="KAL0010687.1"/>
    </source>
</evidence>
<dbReference type="InterPro" id="IPR036322">
    <property type="entry name" value="WD40_repeat_dom_sf"/>
</dbReference>
<dbReference type="GO" id="GO:0006355">
    <property type="term" value="P:regulation of DNA-templated transcription"/>
    <property type="evidence" value="ECO:0007669"/>
    <property type="project" value="InterPro"/>
</dbReference>
<gene>
    <name evidence="2" type="ORF">SO802_005795</name>
</gene>
<dbReference type="AlphaFoldDB" id="A0AAW2DJ49"/>
<dbReference type="InterPro" id="IPR027728">
    <property type="entry name" value="Topless_fam"/>
</dbReference>
<name>A0AAW2DJ49_9ROSI</name>
<reference evidence="2 3" key="1">
    <citation type="submission" date="2024-01" db="EMBL/GenBank/DDBJ databases">
        <title>A telomere-to-telomere, gap-free genome of sweet tea (Lithocarpus litseifolius).</title>
        <authorList>
            <person name="Zhou J."/>
        </authorList>
    </citation>
    <scope>NUCLEOTIDE SEQUENCE [LARGE SCALE GENOMIC DNA]</scope>
    <source>
        <strain evidence="2">Zhou-2022a</strain>
        <tissue evidence="2">Leaf</tissue>
    </source>
</reference>
<dbReference type="InterPro" id="IPR015943">
    <property type="entry name" value="WD40/YVTN_repeat-like_dom_sf"/>
</dbReference>
<comment type="caution">
    <text evidence="2">The sequence shown here is derived from an EMBL/GenBank/DDBJ whole genome shotgun (WGS) entry which is preliminary data.</text>
</comment>
<accession>A0AAW2DJ49</accession>
<evidence type="ECO:0000313" key="3">
    <source>
        <dbReference type="Proteomes" id="UP001459277"/>
    </source>
</evidence>
<dbReference type="PROSITE" id="PS50082">
    <property type="entry name" value="WD_REPEATS_2"/>
    <property type="match status" value="1"/>
</dbReference>
<organism evidence="2 3">
    <name type="scientific">Lithocarpus litseifolius</name>
    <dbReference type="NCBI Taxonomy" id="425828"/>
    <lineage>
        <taxon>Eukaryota</taxon>
        <taxon>Viridiplantae</taxon>
        <taxon>Streptophyta</taxon>
        <taxon>Embryophyta</taxon>
        <taxon>Tracheophyta</taxon>
        <taxon>Spermatophyta</taxon>
        <taxon>Magnoliopsida</taxon>
        <taxon>eudicotyledons</taxon>
        <taxon>Gunneridae</taxon>
        <taxon>Pentapetalae</taxon>
        <taxon>rosids</taxon>
        <taxon>fabids</taxon>
        <taxon>Fagales</taxon>
        <taxon>Fagaceae</taxon>
        <taxon>Lithocarpus</taxon>
    </lineage>
</organism>
<dbReference type="Gene3D" id="2.130.10.10">
    <property type="entry name" value="YVTN repeat-like/Quinoprotein amine dehydrogenase"/>
    <property type="match status" value="1"/>
</dbReference>
<dbReference type="PROSITE" id="PS50294">
    <property type="entry name" value="WD_REPEATS_REGION"/>
    <property type="match status" value="1"/>
</dbReference>